<evidence type="ECO:0000256" key="1">
    <source>
        <dbReference type="SAM" id="SignalP"/>
    </source>
</evidence>
<dbReference type="EMBL" id="PDUG01000005">
    <property type="protein sequence ID" value="PIC29011.1"/>
    <property type="molecule type" value="Genomic_DNA"/>
</dbReference>
<feature type="chain" id="PRO_5013579620" description="Insulin-like domain-containing protein" evidence="1">
    <location>
        <begin position="25"/>
        <end position="81"/>
    </location>
</feature>
<name>A0A2G5TPH9_9PELO</name>
<proteinExistence type="predicted"/>
<evidence type="ECO:0008006" key="4">
    <source>
        <dbReference type="Google" id="ProtNLM"/>
    </source>
</evidence>
<accession>A0A2G5TPH9</accession>
<dbReference type="STRING" id="1611254.A0A2G5TPH9"/>
<feature type="signal peptide" evidence="1">
    <location>
        <begin position="1"/>
        <end position="24"/>
    </location>
</feature>
<organism evidence="2 3">
    <name type="scientific">Caenorhabditis nigoni</name>
    <dbReference type="NCBI Taxonomy" id="1611254"/>
    <lineage>
        <taxon>Eukaryota</taxon>
        <taxon>Metazoa</taxon>
        <taxon>Ecdysozoa</taxon>
        <taxon>Nematoda</taxon>
        <taxon>Chromadorea</taxon>
        <taxon>Rhabditida</taxon>
        <taxon>Rhabditina</taxon>
        <taxon>Rhabditomorpha</taxon>
        <taxon>Rhabditoidea</taxon>
        <taxon>Rhabditidae</taxon>
        <taxon>Peloderinae</taxon>
        <taxon>Caenorhabditis</taxon>
    </lineage>
</organism>
<reference evidence="3" key="1">
    <citation type="submission" date="2017-10" db="EMBL/GenBank/DDBJ databases">
        <title>Rapid genome shrinkage in a self-fertile nematode reveals novel sperm competition proteins.</title>
        <authorList>
            <person name="Yin D."/>
            <person name="Schwarz E.M."/>
            <person name="Thomas C.G."/>
            <person name="Felde R.L."/>
            <person name="Korf I.F."/>
            <person name="Cutter A.D."/>
            <person name="Schartner C.M."/>
            <person name="Ralston E.J."/>
            <person name="Meyer B.J."/>
            <person name="Haag E.S."/>
        </authorList>
    </citation>
    <scope>NUCLEOTIDE SEQUENCE [LARGE SCALE GENOMIC DNA]</scope>
    <source>
        <strain evidence="3">JU1422</strain>
    </source>
</reference>
<dbReference type="OrthoDB" id="5833924at2759"/>
<keyword evidence="3" id="KW-1185">Reference proteome</keyword>
<gene>
    <name evidence="2" type="primary">Cni-ins-10</name>
    <name evidence="2" type="synonym">Cnig_chr_V.g20742</name>
    <name evidence="2" type="ORF">B9Z55_020742</name>
</gene>
<evidence type="ECO:0000313" key="3">
    <source>
        <dbReference type="Proteomes" id="UP000230233"/>
    </source>
</evidence>
<sequence length="81" mass="9049">MPRLQKSIAVSIVLLFCLLLTSEAMLPVEICLKKLERMCRILSNTEQCQMSNKISELTALSDCCTDTCSFEEIKLACCSVL</sequence>
<protein>
    <recommendedName>
        <fullName evidence="4">Insulin-like domain-containing protein</fullName>
    </recommendedName>
</protein>
<evidence type="ECO:0000313" key="2">
    <source>
        <dbReference type="EMBL" id="PIC29011.1"/>
    </source>
</evidence>
<dbReference type="AlphaFoldDB" id="A0A2G5TPH9"/>
<keyword evidence="1" id="KW-0732">Signal</keyword>
<comment type="caution">
    <text evidence="2">The sequence shown here is derived from an EMBL/GenBank/DDBJ whole genome shotgun (WGS) entry which is preliminary data.</text>
</comment>
<dbReference type="Proteomes" id="UP000230233">
    <property type="component" value="Chromosome V"/>
</dbReference>